<name>A0A8S1H943_9PELO</name>
<dbReference type="EMBL" id="CAJGYM010000027">
    <property type="protein sequence ID" value="CAD6192443.1"/>
    <property type="molecule type" value="Genomic_DNA"/>
</dbReference>
<dbReference type="Pfam" id="PF13600">
    <property type="entry name" value="DUF4140"/>
    <property type="match status" value="1"/>
</dbReference>
<evidence type="ECO:0000259" key="2">
    <source>
        <dbReference type="Pfam" id="PF13598"/>
    </source>
</evidence>
<dbReference type="AlphaFoldDB" id="A0A8S1H943"/>
<proteinExistence type="predicted"/>
<dbReference type="InterPro" id="IPR025554">
    <property type="entry name" value="DUF4140"/>
</dbReference>
<dbReference type="OrthoDB" id="10068793at2759"/>
<dbReference type="Pfam" id="PF13598">
    <property type="entry name" value="DUF4139"/>
    <property type="match status" value="1"/>
</dbReference>
<dbReference type="InterPro" id="IPR011935">
    <property type="entry name" value="CHP02231"/>
</dbReference>
<gene>
    <name evidence="4" type="ORF">CAUJ_LOCUS8362</name>
</gene>
<evidence type="ECO:0008006" key="6">
    <source>
        <dbReference type="Google" id="ProtNLM"/>
    </source>
</evidence>
<comment type="caution">
    <text evidence="4">The sequence shown here is derived from an EMBL/GenBank/DDBJ whole genome shotgun (WGS) entry which is preliminary data.</text>
</comment>
<evidence type="ECO:0000259" key="3">
    <source>
        <dbReference type="Pfam" id="PF13600"/>
    </source>
</evidence>
<dbReference type="PANTHER" id="PTHR31005">
    <property type="entry name" value="DUF4139 DOMAIN-CONTAINING PROTEIN"/>
    <property type="match status" value="1"/>
</dbReference>
<dbReference type="NCBIfam" id="TIGR02231">
    <property type="entry name" value="mucoidy inhibitor MuiA family protein"/>
    <property type="match status" value="1"/>
</dbReference>
<feature type="domain" description="DUF4139" evidence="2">
    <location>
        <begin position="221"/>
        <end position="557"/>
    </location>
</feature>
<accession>A0A8S1H943</accession>
<feature type="coiled-coil region" evidence="1">
    <location>
        <begin position="159"/>
        <end position="197"/>
    </location>
</feature>
<keyword evidence="1" id="KW-0175">Coiled coil</keyword>
<dbReference type="Proteomes" id="UP000835052">
    <property type="component" value="Unassembled WGS sequence"/>
</dbReference>
<feature type="coiled-coil region" evidence="1">
    <location>
        <begin position="89"/>
        <end position="123"/>
    </location>
</feature>
<sequence length="567" mass="63117">MSSETISKHEFEVRDLEIQKVVVFSDRAEIKRLARVQLNAGTNEVHVKNLTSSLLPDSLRVDGRGNAQIHEVQEKSQPAVHEEKDSPKVAGLRKILKEREHEMKELEERKEVLDKRIQALDKMISEVGSGVVNPPKEAGSSFALDENTLGSLEKFFEYYENTSADLRKKTRNVQEELEKAVEKTNKARNDLAQAINESYSHGWSRSAIITLESPAETEAELDIIYQVYNASWRPSYDIRVDTGATPNLKISYYGKISQSTEENWEDVPLVLTTAQPCLGGHVPELGTLEASFWRPPPPPVAQPEVFRACSFGGSNIMRKAKMAPMMAAAPAMDTVAIAEVRENTLSTEFQIARLASIPQGGSDHKVTIGIVDVIPQLVHETVPSKNTSVFLTASAVNNSVLAFLNGEASVYLNNAFVAKTNIKNVSPGERFSVSLGVDTAIKVEYKPAKKYHEQTGFINKSSTNVNEQLISVKNSRSEHPILITIKHHVPRSTDEKIKISLINPNATPYDATAADHHEESPKEGARLNSNNNLEWTVRLPGGKIENLVIKWVVEHPKEEKIEYNETF</sequence>
<protein>
    <recommendedName>
        <fullName evidence="6">DUF4139 domain-containing protein</fullName>
    </recommendedName>
</protein>
<dbReference type="PANTHER" id="PTHR31005:SF8">
    <property type="entry name" value="DUF4139 DOMAIN-CONTAINING PROTEIN"/>
    <property type="match status" value="1"/>
</dbReference>
<reference evidence="4" key="1">
    <citation type="submission" date="2020-10" db="EMBL/GenBank/DDBJ databases">
        <authorList>
            <person name="Kikuchi T."/>
        </authorList>
    </citation>
    <scope>NUCLEOTIDE SEQUENCE</scope>
    <source>
        <strain evidence="4">NKZ352</strain>
    </source>
</reference>
<organism evidence="4 5">
    <name type="scientific">Caenorhabditis auriculariae</name>
    <dbReference type="NCBI Taxonomy" id="2777116"/>
    <lineage>
        <taxon>Eukaryota</taxon>
        <taxon>Metazoa</taxon>
        <taxon>Ecdysozoa</taxon>
        <taxon>Nematoda</taxon>
        <taxon>Chromadorea</taxon>
        <taxon>Rhabditida</taxon>
        <taxon>Rhabditina</taxon>
        <taxon>Rhabditomorpha</taxon>
        <taxon>Rhabditoidea</taxon>
        <taxon>Rhabditidae</taxon>
        <taxon>Peloderinae</taxon>
        <taxon>Caenorhabditis</taxon>
    </lineage>
</organism>
<evidence type="ECO:0000313" key="5">
    <source>
        <dbReference type="Proteomes" id="UP000835052"/>
    </source>
</evidence>
<dbReference type="InterPro" id="IPR037291">
    <property type="entry name" value="DUF4139"/>
</dbReference>
<evidence type="ECO:0000313" key="4">
    <source>
        <dbReference type="EMBL" id="CAD6192443.1"/>
    </source>
</evidence>
<evidence type="ECO:0000256" key="1">
    <source>
        <dbReference type="SAM" id="Coils"/>
    </source>
</evidence>
<keyword evidence="5" id="KW-1185">Reference proteome</keyword>
<feature type="domain" description="DUF4140" evidence="3">
    <location>
        <begin position="21"/>
        <end position="120"/>
    </location>
</feature>